<dbReference type="PROSITE" id="PS51078">
    <property type="entry name" value="ICLR_ED"/>
    <property type="match status" value="1"/>
</dbReference>
<feature type="domain" description="HTH iclR-type" evidence="6">
    <location>
        <begin position="11"/>
        <end position="73"/>
    </location>
</feature>
<dbReference type="OrthoDB" id="9778379at2"/>
<dbReference type="InterPro" id="IPR036390">
    <property type="entry name" value="WH_DNA-bd_sf"/>
</dbReference>
<dbReference type="SMART" id="SM00346">
    <property type="entry name" value="HTH_ICLR"/>
    <property type="match status" value="1"/>
</dbReference>
<evidence type="ECO:0000256" key="5">
    <source>
        <dbReference type="ARBA" id="ARBA00070406"/>
    </source>
</evidence>
<dbReference type="InterPro" id="IPR036388">
    <property type="entry name" value="WH-like_DNA-bd_sf"/>
</dbReference>
<dbReference type="PANTHER" id="PTHR30136:SF24">
    <property type="entry name" value="HTH-TYPE TRANSCRIPTIONAL REPRESSOR ALLR"/>
    <property type="match status" value="1"/>
</dbReference>
<dbReference type="GO" id="GO:0003700">
    <property type="term" value="F:DNA-binding transcription factor activity"/>
    <property type="evidence" value="ECO:0007669"/>
    <property type="project" value="TreeGrafter"/>
</dbReference>
<dbReference type="PANTHER" id="PTHR30136">
    <property type="entry name" value="HELIX-TURN-HELIX TRANSCRIPTIONAL REGULATOR, ICLR FAMILY"/>
    <property type="match status" value="1"/>
</dbReference>
<proteinExistence type="predicted"/>
<evidence type="ECO:0000259" key="7">
    <source>
        <dbReference type="PROSITE" id="PS51078"/>
    </source>
</evidence>
<evidence type="ECO:0000256" key="2">
    <source>
        <dbReference type="ARBA" id="ARBA00023125"/>
    </source>
</evidence>
<evidence type="ECO:0000313" key="9">
    <source>
        <dbReference type="Proteomes" id="UP000272238"/>
    </source>
</evidence>
<reference evidence="8 9" key="1">
    <citation type="journal article" date="2016" name="Antonie Van Leeuwenhoek">
        <title>Lysinibacillus endophyticus sp. nov., an indole-3-acetic acid producing endophytic bacterium isolated from corn root (Zea mays cv. Xinken-5).</title>
        <authorList>
            <person name="Yu J."/>
            <person name="Guan X."/>
            <person name="Liu C."/>
            <person name="Xiang W."/>
            <person name="Yu Z."/>
            <person name="Liu X."/>
            <person name="Wang G."/>
        </authorList>
    </citation>
    <scope>NUCLEOTIDE SEQUENCE [LARGE SCALE GENOMIC DNA]</scope>
    <source>
        <strain evidence="8 9">DSM 100506</strain>
    </source>
</reference>
<keyword evidence="2" id="KW-0238">DNA-binding</keyword>
<evidence type="ECO:0000256" key="4">
    <source>
        <dbReference type="ARBA" id="ARBA00058938"/>
    </source>
</evidence>
<organism evidence="8 9">
    <name type="scientific">Ureibacillus endophyticus</name>
    <dbReference type="NCBI Taxonomy" id="1978490"/>
    <lineage>
        <taxon>Bacteria</taxon>
        <taxon>Bacillati</taxon>
        <taxon>Bacillota</taxon>
        <taxon>Bacilli</taxon>
        <taxon>Bacillales</taxon>
        <taxon>Caryophanaceae</taxon>
        <taxon>Ureibacillus</taxon>
    </lineage>
</organism>
<evidence type="ECO:0000259" key="6">
    <source>
        <dbReference type="PROSITE" id="PS51077"/>
    </source>
</evidence>
<dbReference type="InterPro" id="IPR014757">
    <property type="entry name" value="Tscrpt_reg_IclR_C"/>
</dbReference>
<dbReference type="Gene3D" id="1.10.10.10">
    <property type="entry name" value="Winged helix-like DNA-binding domain superfamily/Winged helix DNA-binding domain"/>
    <property type="match status" value="1"/>
</dbReference>
<name>A0A494YS31_9BACL</name>
<gene>
    <name evidence="8" type="ORF">D8M03_16940</name>
</gene>
<dbReference type="FunFam" id="1.10.10.10:FF:000056">
    <property type="entry name" value="IclR family transcriptional regulator"/>
    <property type="match status" value="1"/>
</dbReference>
<comment type="function">
    <text evidence="4">May be an activator protein for the gylABX operon.</text>
</comment>
<dbReference type="AlphaFoldDB" id="A0A494YS31"/>
<dbReference type="CDD" id="cd00090">
    <property type="entry name" value="HTH_ARSR"/>
    <property type="match status" value="1"/>
</dbReference>
<keyword evidence="1" id="KW-0805">Transcription regulation</keyword>
<dbReference type="InterPro" id="IPR011991">
    <property type="entry name" value="ArsR-like_HTH"/>
</dbReference>
<protein>
    <recommendedName>
        <fullName evidence="5">Glycerol operon regulatory protein</fullName>
    </recommendedName>
</protein>
<dbReference type="InterPro" id="IPR029016">
    <property type="entry name" value="GAF-like_dom_sf"/>
</dbReference>
<comment type="caution">
    <text evidence="8">The sequence shown here is derived from an EMBL/GenBank/DDBJ whole genome shotgun (WGS) entry which is preliminary data.</text>
</comment>
<evidence type="ECO:0000256" key="1">
    <source>
        <dbReference type="ARBA" id="ARBA00023015"/>
    </source>
</evidence>
<dbReference type="Pfam" id="PF01614">
    <property type="entry name" value="IclR_C"/>
    <property type="match status" value="1"/>
</dbReference>
<dbReference type="InterPro" id="IPR005471">
    <property type="entry name" value="Tscrpt_reg_IclR_N"/>
</dbReference>
<dbReference type="GO" id="GO:0045892">
    <property type="term" value="P:negative regulation of DNA-templated transcription"/>
    <property type="evidence" value="ECO:0007669"/>
    <property type="project" value="TreeGrafter"/>
</dbReference>
<dbReference type="SUPFAM" id="SSF46785">
    <property type="entry name" value="Winged helix' DNA-binding domain"/>
    <property type="match status" value="1"/>
</dbReference>
<accession>A0A494YS31</accession>
<evidence type="ECO:0000313" key="8">
    <source>
        <dbReference type="EMBL" id="RKQ12470.1"/>
    </source>
</evidence>
<dbReference type="PROSITE" id="PS51077">
    <property type="entry name" value="HTH_ICLR"/>
    <property type="match status" value="1"/>
</dbReference>
<dbReference type="Gene3D" id="3.30.450.40">
    <property type="match status" value="1"/>
</dbReference>
<feature type="domain" description="IclR-ED" evidence="7">
    <location>
        <begin position="74"/>
        <end position="257"/>
    </location>
</feature>
<dbReference type="EMBL" id="RBZN01000083">
    <property type="protein sequence ID" value="RKQ12470.1"/>
    <property type="molecule type" value="Genomic_DNA"/>
</dbReference>
<dbReference type="RefSeq" id="WP_121215977.1">
    <property type="nucleotide sequence ID" value="NZ_RBZN01000083.1"/>
</dbReference>
<dbReference type="GO" id="GO:0003677">
    <property type="term" value="F:DNA binding"/>
    <property type="evidence" value="ECO:0007669"/>
    <property type="project" value="UniProtKB-KW"/>
</dbReference>
<dbReference type="SUPFAM" id="SSF55781">
    <property type="entry name" value="GAF domain-like"/>
    <property type="match status" value="1"/>
</dbReference>
<dbReference type="Pfam" id="PF09339">
    <property type="entry name" value="HTH_IclR"/>
    <property type="match status" value="1"/>
</dbReference>
<evidence type="ECO:0000256" key="3">
    <source>
        <dbReference type="ARBA" id="ARBA00023163"/>
    </source>
</evidence>
<dbReference type="InterPro" id="IPR050707">
    <property type="entry name" value="HTH_MetabolicPath_Reg"/>
</dbReference>
<sequence>MKHALDEKYFVQSVKNALRILKLFTPKTPLLSVTEIATIINLPKSTVHRILKELVAEGFLIQDEQKSKYKLGFSVLALGGVVQSHKELYLDAEPLLKEFANHFNLPVHICVMEQLHVVYLMRELGEIPRKLVTKIGRRNDLHCTAEGLAILAFKSKKMIDHVLSQPLTKYTPHTLTDVEALNEEMVKIRRKKIAIAKDTFFVGYTSYAAPIQDYSGEVVSSIAVIAENKTINDSPIQKEMIAEIQRLAKEISEMLGYYE</sequence>
<keyword evidence="9" id="KW-1185">Reference proteome</keyword>
<keyword evidence="3" id="KW-0804">Transcription</keyword>
<dbReference type="Proteomes" id="UP000272238">
    <property type="component" value="Unassembled WGS sequence"/>
</dbReference>